<dbReference type="Gene3D" id="3.40.50.150">
    <property type="entry name" value="Vaccinia Virus protein VP39"/>
    <property type="match status" value="1"/>
</dbReference>
<evidence type="ECO:0008006" key="3">
    <source>
        <dbReference type="Google" id="ProtNLM"/>
    </source>
</evidence>
<reference evidence="2" key="2">
    <citation type="journal article" date="2017" name="Genome Announc.">
        <title>Correction for Mirajkar et al., Complete Genome Sequence of Brachyspira hyodysenteriae Type Strain B78 (ATCC 27164).</title>
        <authorList>
            <person name="Mirajkar N.S."/>
            <person name="Johnson T.J."/>
            <person name="Gebhart C.J."/>
        </authorList>
    </citation>
    <scope>NUCLEOTIDE SEQUENCE [LARGE SCALE GENOMIC DNA]</scope>
    <source>
        <strain evidence="2">B78</strain>
    </source>
</reference>
<dbReference type="OrthoDB" id="108476at2"/>
<dbReference type="SUPFAM" id="SSF53335">
    <property type="entry name" value="S-adenosyl-L-methionine-dependent methyltransferases"/>
    <property type="match status" value="2"/>
</dbReference>
<dbReference type="KEGG" id="bhd:BHYOB78_11865"/>
<dbReference type="InterPro" id="IPR029063">
    <property type="entry name" value="SAM-dependent_MTases_sf"/>
</dbReference>
<dbReference type="EMBL" id="CP015910">
    <property type="protein sequence ID" value="ANN64532.1"/>
    <property type="molecule type" value="Genomic_DNA"/>
</dbReference>
<reference evidence="2" key="1">
    <citation type="journal article" date="2016" name="Genome Announc.">
        <title>Complete Genome Sequence of Brachyspira hyodysenteriae Type Strain B78 (ATCC 27164).</title>
        <authorList>
            <person name="Mirajkar N.S."/>
            <person name="Johnson T.J."/>
            <person name="Gebhart C.J."/>
        </authorList>
    </citation>
    <scope>NUCLEOTIDE SEQUENCE [LARGE SCALE GENOMIC DNA]</scope>
    <source>
        <strain evidence="2">B78</strain>
    </source>
</reference>
<protein>
    <recommendedName>
        <fullName evidence="3">Methyltransferase</fullName>
    </recommendedName>
</protein>
<dbReference type="Pfam" id="PF06325">
    <property type="entry name" value="PrmA"/>
    <property type="match status" value="1"/>
</dbReference>
<sequence>MNKIINDIVWYIPFKKLRNALRNYLTKLAEPQQIEHEALLYLFKNKNMELTVQYSNFQGMKYIDTTNFGAIYHKLLGSYEEPIENWIYEIKNKNYDVIIDIGCSEGYYAVGFAYKGFANKIIAYDIDTSAINMAKRLQSINELKSELIFINSECTFNDIENIIKASKKVLIFCDIEGGEVYLLDNEKCKALNKADIILESHDLFFNENRYVTETIKKRFQNTHKIEMIQDYKRDESKYPIIKDLTIEQKYKILYENRGVDNMIWMRLTSDEHL</sequence>
<dbReference type="AlphaFoldDB" id="A0A3B6VXG6"/>
<keyword evidence="2" id="KW-1185">Reference proteome</keyword>
<accession>A0A3B6VXG6</accession>
<dbReference type="CDD" id="cd02440">
    <property type="entry name" value="AdoMet_MTases"/>
    <property type="match status" value="1"/>
</dbReference>
<dbReference type="RefSeq" id="WP_020063847.1">
    <property type="nucleotide sequence ID" value="NZ_CP015910.2"/>
</dbReference>
<name>A0A3B6VXG6_BRAHO</name>
<dbReference type="Proteomes" id="UP000092328">
    <property type="component" value="Chromosome"/>
</dbReference>
<evidence type="ECO:0000313" key="1">
    <source>
        <dbReference type="EMBL" id="ANN64532.1"/>
    </source>
</evidence>
<evidence type="ECO:0000313" key="2">
    <source>
        <dbReference type="Proteomes" id="UP000092328"/>
    </source>
</evidence>
<proteinExistence type="predicted"/>
<gene>
    <name evidence="1" type="ORF">BHYOB78_11865</name>
</gene>
<organism evidence="1 2">
    <name type="scientific">Brachyspira hyodysenteriae ATCC 27164</name>
    <dbReference type="NCBI Taxonomy" id="1266923"/>
    <lineage>
        <taxon>Bacteria</taxon>
        <taxon>Pseudomonadati</taxon>
        <taxon>Spirochaetota</taxon>
        <taxon>Spirochaetia</taxon>
        <taxon>Brachyspirales</taxon>
        <taxon>Brachyspiraceae</taxon>
        <taxon>Brachyspira</taxon>
    </lineage>
</organism>